<keyword evidence="1" id="KW-1185">Reference proteome</keyword>
<accession>A0A0N5BMH1</accession>
<reference evidence="2" key="1">
    <citation type="submission" date="2017-02" db="UniProtKB">
        <authorList>
            <consortium name="WormBaseParasite"/>
        </authorList>
    </citation>
    <scope>IDENTIFICATION</scope>
</reference>
<dbReference type="AlphaFoldDB" id="A0A0N5BMH1"/>
<evidence type="ECO:0000313" key="2">
    <source>
        <dbReference type="WBParaSite" id="SPAL_0000711100.1"/>
    </source>
</evidence>
<name>A0A0N5BMH1_STREA</name>
<sequence>MAYVDFLKRVIEGVVNEVNNYPLVIKASDDMNNGFISTDNHSILSRTKIREIFPEFLKRLNEFGKVTISVNEISVQTRFDFVQSEFHKELEILNYNIIVNLDIDLKEELHHIDTKIELNIGELYEGDKEEITFGDKCDSSKVTGFTTVTILQKSGFMKKKSSDNEYTFNLHVSDFDGNIVYCVCVK</sequence>
<dbReference type="WBParaSite" id="SPAL_0000711100.1">
    <property type="protein sequence ID" value="SPAL_0000711100.1"/>
    <property type="gene ID" value="SPAL_0000711100"/>
</dbReference>
<dbReference type="Proteomes" id="UP000046392">
    <property type="component" value="Unplaced"/>
</dbReference>
<evidence type="ECO:0000313" key="1">
    <source>
        <dbReference type="Proteomes" id="UP000046392"/>
    </source>
</evidence>
<protein>
    <submittedName>
        <fullName evidence="2">Structural protein</fullName>
    </submittedName>
</protein>
<organism evidence="1 2">
    <name type="scientific">Strongyloides papillosus</name>
    <name type="common">Intestinal threadworm</name>
    <dbReference type="NCBI Taxonomy" id="174720"/>
    <lineage>
        <taxon>Eukaryota</taxon>
        <taxon>Metazoa</taxon>
        <taxon>Ecdysozoa</taxon>
        <taxon>Nematoda</taxon>
        <taxon>Chromadorea</taxon>
        <taxon>Rhabditida</taxon>
        <taxon>Tylenchina</taxon>
        <taxon>Panagrolaimomorpha</taxon>
        <taxon>Strongyloidoidea</taxon>
        <taxon>Strongyloididae</taxon>
        <taxon>Strongyloides</taxon>
    </lineage>
</organism>
<proteinExistence type="predicted"/>